<evidence type="ECO:0000313" key="1">
    <source>
        <dbReference type="EMBL" id="GAH35020.1"/>
    </source>
</evidence>
<gene>
    <name evidence="1" type="ORF">S03H2_10390</name>
</gene>
<sequence length="80" mass="9349">MIFSDEEKTERIKRILIRRIENIGSLSVLITLLKNLNWTKIKSFLDQDLQTDVDQLNIDSQESLDRKAAILALKDEKDTF</sequence>
<dbReference type="AlphaFoldDB" id="X1FR71"/>
<accession>X1FR71</accession>
<protein>
    <submittedName>
        <fullName evidence="1">Uncharacterized protein</fullName>
    </submittedName>
</protein>
<comment type="caution">
    <text evidence="1">The sequence shown here is derived from an EMBL/GenBank/DDBJ whole genome shotgun (WGS) entry which is preliminary data.</text>
</comment>
<name>X1FR71_9ZZZZ</name>
<reference evidence="1" key="1">
    <citation type="journal article" date="2014" name="Front. Microbiol.">
        <title>High frequency of phylogenetically diverse reductive dehalogenase-homologous genes in deep subseafloor sedimentary metagenomes.</title>
        <authorList>
            <person name="Kawai M."/>
            <person name="Futagami T."/>
            <person name="Toyoda A."/>
            <person name="Takaki Y."/>
            <person name="Nishi S."/>
            <person name="Hori S."/>
            <person name="Arai W."/>
            <person name="Tsubouchi T."/>
            <person name="Morono Y."/>
            <person name="Uchiyama I."/>
            <person name="Ito T."/>
            <person name="Fujiyama A."/>
            <person name="Inagaki F."/>
            <person name="Takami H."/>
        </authorList>
    </citation>
    <scope>NUCLEOTIDE SEQUENCE</scope>
    <source>
        <strain evidence="1">Expedition CK06-06</strain>
    </source>
</reference>
<proteinExistence type="predicted"/>
<dbReference type="EMBL" id="BARU01005345">
    <property type="protein sequence ID" value="GAH35020.1"/>
    <property type="molecule type" value="Genomic_DNA"/>
</dbReference>
<organism evidence="1">
    <name type="scientific">marine sediment metagenome</name>
    <dbReference type="NCBI Taxonomy" id="412755"/>
    <lineage>
        <taxon>unclassified sequences</taxon>
        <taxon>metagenomes</taxon>
        <taxon>ecological metagenomes</taxon>
    </lineage>
</organism>